<gene>
    <name evidence="2" type="ORF">CGOC_LOCUS3914</name>
</gene>
<feature type="region of interest" description="Disordered" evidence="1">
    <location>
        <begin position="1"/>
        <end position="56"/>
    </location>
</feature>
<dbReference type="AlphaFoldDB" id="A0A3P6RDS4"/>
<keyword evidence="3" id="KW-1185">Reference proteome</keyword>
<dbReference type="EMBL" id="UYRV01010203">
    <property type="protein sequence ID" value="VDK57247.1"/>
    <property type="molecule type" value="Genomic_DNA"/>
</dbReference>
<sequence>MDKDNEHKEEIGDKTKQPPTEEEERLVESGEALKDAAETTHDTKEGETQGILDNMGEKISGARNDVRFAFFY</sequence>
<dbReference type="OrthoDB" id="5883844at2759"/>
<organism evidence="2 3">
    <name type="scientific">Cylicostephanus goldi</name>
    <name type="common">Nematode worm</name>
    <dbReference type="NCBI Taxonomy" id="71465"/>
    <lineage>
        <taxon>Eukaryota</taxon>
        <taxon>Metazoa</taxon>
        <taxon>Ecdysozoa</taxon>
        <taxon>Nematoda</taxon>
        <taxon>Chromadorea</taxon>
        <taxon>Rhabditida</taxon>
        <taxon>Rhabditina</taxon>
        <taxon>Rhabditomorpha</taxon>
        <taxon>Strongyloidea</taxon>
        <taxon>Strongylidae</taxon>
        <taxon>Cylicostephanus</taxon>
    </lineage>
</organism>
<name>A0A3P6RDS4_CYLGO</name>
<accession>A0A3P6RDS4</accession>
<dbReference type="Proteomes" id="UP000271889">
    <property type="component" value="Unassembled WGS sequence"/>
</dbReference>
<evidence type="ECO:0000256" key="1">
    <source>
        <dbReference type="SAM" id="MobiDB-lite"/>
    </source>
</evidence>
<feature type="compositionally biased region" description="Basic and acidic residues" evidence="1">
    <location>
        <begin position="26"/>
        <end position="47"/>
    </location>
</feature>
<protein>
    <submittedName>
        <fullName evidence="2">Uncharacterized protein</fullName>
    </submittedName>
</protein>
<evidence type="ECO:0000313" key="3">
    <source>
        <dbReference type="Proteomes" id="UP000271889"/>
    </source>
</evidence>
<proteinExistence type="predicted"/>
<feature type="compositionally biased region" description="Basic and acidic residues" evidence="1">
    <location>
        <begin position="1"/>
        <end position="16"/>
    </location>
</feature>
<evidence type="ECO:0000313" key="2">
    <source>
        <dbReference type="EMBL" id="VDK57247.1"/>
    </source>
</evidence>
<reference evidence="2 3" key="1">
    <citation type="submission" date="2018-11" db="EMBL/GenBank/DDBJ databases">
        <authorList>
            <consortium name="Pathogen Informatics"/>
        </authorList>
    </citation>
    <scope>NUCLEOTIDE SEQUENCE [LARGE SCALE GENOMIC DNA]</scope>
</reference>